<gene>
    <name evidence="7" type="primary">recO</name>
    <name evidence="9" type="ORF">BV87_16590</name>
</gene>
<evidence type="ECO:0000256" key="1">
    <source>
        <dbReference type="ARBA" id="ARBA00007452"/>
    </source>
</evidence>
<evidence type="ECO:0000256" key="6">
    <source>
        <dbReference type="ARBA" id="ARBA00033409"/>
    </source>
</evidence>
<protein>
    <recommendedName>
        <fullName evidence="2 7">DNA repair protein RecO</fullName>
    </recommendedName>
    <alternativeName>
        <fullName evidence="6 7">Recombination protein O</fullName>
    </alternativeName>
</protein>
<feature type="domain" description="DNA replication/recombination mediator RecO N-terminal" evidence="8">
    <location>
        <begin position="4"/>
        <end position="74"/>
    </location>
</feature>
<comment type="similarity">
    <text evidence="1 7">Belongs to the RecO family.</text>
</comment>
<dbReference type="GO" id="GO:0006310">
    <property type="term" value="P:DNA recombination"/>
    <property type="evidence" value="ECO:0007669"/>
    <property type="project" value="UniProtKB-UniRule"/>
</dbReference>
<dbReference type="InterPro" id="IPR012340">
    <property type="entry name" value="NA-bd_OB-fold"/>
</dbReference>
<name>A0A0J9D0A4_SPHYA</name>
<keyword evidence="5 7" id="KW-0234">DNA repair</keyword>
<dbReference type="Pfam" id="PF02565">
    <property type="entry name" value="RecO_C"/>
    <property type="match status" value="1"/>
</dbReference>
<dbReference type="Gene3D" id="2.40.50.140">
    <property type="entry name" value="Nucleic acid-binding proteins"/>
    <property type="match status" value="1"/>
</dbReference>
<dbReference type="EMBL" id="CP020925">
    <property type="protein sequence ID" value="ATP19854.1"/>
    <property type="molecule type" value="Genomic_DNA"/>
</dbReference>
<comment type="function">
    <text evidence="7">Involved in DNA repair and RecF pathway recombination.</text>
</comment>
<dbReference type="InterPro" id="IPR022572">
    <property type="entry name" value="DNA_rep/recomb_RecO_N"/>
</dbReference>
<evidence type="ECO:0000256" key="5">
    <source>
        <dbReference type="ARBA" id="ARBA00023204"/>
    </source>
</evidence>
<keyword evidence="3 7" id="KW-0227">DNA damage</keyword>
<dbReference type="SUPFAM" id="SSF57863">
    <property type="entry name" value="ArfGap/RecO-like zinc finger"/>
    <property type="match status" value="1"/>
</dbReference>
<organism evidence="9 10">
    <name type="scientific">Sphingobium yanoikuyae</name>
    <name type="common">Sphingomonas yanoikuyae</name>
    <dbReference type="NCBI Taxonomy" id="13690"/>
    <lineage>
        <taxon>Bacteria</taxon>
        <taxon>Pseudomonadati</taxon>
        <taxon>Pseudomonadota</taxon>
        <taxon>Alphaproteobacteria</taxon>
        <taxon>Sphingomonadales</taxon>
        <taxon>Sphingomonadaceae</taxon>
        <taxon>Sphingobium</taxon>
    </lineage>
</organism>
<evidence type="ECO:0000256" key="2">
    <source>
        <dbReference type="ARBA" id="ARBA00021310"/>
    </source>
</evidence>
<dbReference type="NCBIfam" id="TIGR00613">
    <property type="entry name" value="reco"/>
    <property type="match status" value="1"/>
</dbReference>
<dbReference type="Pfam" id="PF11967">
    <property type="entry name" value="RecO_N"/>
    <property type="match status" value="1"/>
</dbReference>
<evidence type="ECO:0000256" key="7">
    <source>
        <dbReference type="HAMAP-Rule" id="MF_00201"/>
    </source>
</evidence>
<dbReference type="InterPro" id="IPR042242">
    <property type="entry name" value="RecO_C"/>
</dbReference>
<dbReference type="SUPFAM" id="SSF50249">
    <property type="entry name" value="Nucleic acid-binding proteins"/>
    <property type="match status" value="1"/>
</dbReference>
<dbReference type="GO" id="GO:0043590">
    <property type="term" value="C:bacterial nucleoid"/>
    <property type="evidence" value="ECO:0007669"/>
    <property type="project" value="TreeGrafter"/>
</dbReference>
<dbReference type="InterPro" id="IPR003717">
    <property type="entry name" value="RecO"/>
</dbReference>
<keyword evidence="4 7" id="KW-0233">DNA recombination</keyword>
<sequence>MPVLITSGIVCALRAHGEHGAVARLLTPDHGLVAGYVRGGRSRALRPVLLPGNAVKAEFRARTEDQLASLTVELEHSRAPLLGEPLPAAAIDWACALTAAALPEGTPYPTLYEALDGVLGAVEAAPAARGWAAALVRYELLLLAELGFGLDLSRCAATGTADDLAFVSPRSAAAVSRAGAEGYEARLLPLPPFLLQGGAGHWPQIMDGLRLTGFFLERSVLTERRADVLAARERLVDRLKRAVA</sequence>
<dbReference type="GO" id="GO:0006302">
    <property type="term" value="P:double-strand break repair"/>
    <property type="evidence" value="ECO:0007669"/>
    <property type="project" value="TreeGrafter"/>
</dbReference>
<accession>A0A0J9D0A4</accession>
<dbReference type="PANTHER" id="PTHR33991">
    <property type="entry name" value="DNA REPAIR PROTEIN RECO"/>
    <property type="match status" value="1"/>
</dbReference>
<dbReference type="HAMAP" id="MF_00201">
    <property type="entry name" value="RecO"/>
    <property type="match status" value="1"/>
</dbReference>
<dbReference type="Gene3D" id="1.20.1440.120">
    <property type="entry name" value="Recombination protein O, C-terminal domain"/>
    <property type="match status" value="1"/>
</dbReference>
<evidence type="ECO:0000256" key="4">
    <source>
        <dbReference type="ARBA" id="ARBA00023172"/>
    </source>
</evidence>
<evidence type="ECO:0000256" key="3">
    <source>
        <dbReference type="ARBA" id="ARBA00022763"/>
    </source>
</evidence>
<dbReference type="PANTHER" id="PTHR33991:SF1">
    <property type="entry name" value="DNA REPAIR PROTEIN RECO"/>
    <property type="match status" value="1"/>
</dbReference>
<dbReference type="RefSeq" id="WP_048937907.1">
    <property type="nucleotide sequence ID" value="NZ_CP020925.1"/>
</dbReference>
<evidence type="ECO:0000259" key="8">
    <source>
        <dbReference type="Pfam" id="PF11967"/>
    </source>
</evidence>
<dbReference type="AlphaFoldDB" id="A0A0J9D0A4"/>
<dbReference type="InterPro" id="IPR037278">
    <property type="entry name" value="ARFGAP/RecO"/>
</dbReference>
<dbReference type="Proteomes" id="UP000037029">
    <property type="component" value="Chromosome"/>
</dbReference>
<evidence type="ECO:0000313" key="10">
    <source>
        <dbReference type="Proteomes" id="UP000037029"/>
    </source>
</evidence>
<reference evidence="9 10" key="1">
    <citation type="submission" date="2017-04" db="EMBL/GenBank/DDBJ databases">
        <title>Characterization, genome and methylation analysis of a phthalic acid esters degrading strain Sphingobium yanoikuyae SHJ.</title>
        <authorList>
            <person name="Feng L."/>
        </authorList>
    </citation>
    <scope>NUCLEOTIDE SEQUENCE [LARGE SCALE GENOMIC DNA]</scope>
    <source>
        <strain evidence="9 10">SHJ</strain>
    </source>
</reference>
<proteinExistence type="inferred from homology"/>
<evidence type="ECO:0000313" key="9">
    <source>
        <dbReference type="EMBL" id="ATP19854.1"/>
    </source>
</evidence>